<dbReference type="OrthoDB" id="9808866at2"/>
<dbReference type="KEGG" id="acaf:CA12_17900"/>
<protein>
    <recommendedName>
        <fullName evidence="4">1,4-alpha-glucan branching enzyme</fullName>
    </recommendedName>
</protein>
<proteinExistence type="predicted"/>
<sequence length="104" mass="11824">MTATDHESKTTTDHDTIKQWAESRDGYPATVADTEGKGGQPGILRIDFEDPSEEQPNTPDSGLHRITWEEFFKKFDDADVQFLYQEQTSDGSVSRFCKFISDDE</sequence>
<feature type="compositionally biased region" description="Basic and acidic residues" evidence="1">
    <location>
        <begin position="1"/>
        <end position="25"/>
    </location>
</feature>
<dbReference type="RefSeq" id="WP_145358609.1">
    <property type="nucleotide sequence ID" value="NZ_CP036265.1"/>
</dbReference>
<dbReference type="Proteomes" id="UP000318741">
    <property type="component" value="Chromosome"/>
</dbReference>
<dbReference type="EMBL" id="CP036265">
    <property type="protein sequence ID" value="QDT15700.1"/>
    <property type="molecule type" value="Genomic_DNA"/>
</dbReference>
<keyword evidence="3" id="KW-1185">Reference proteome</keyword>
<reference evidence="2 3" key="1">
    <citation type="submission" date="2019-02" db="EMBL/GenBank/DDBJ databases">
        <title>Deep-cultivation of Planctomycetes and their phenomic and genomic characterization uncovers novel biology.</title>
        <authorList>
            <person name="Wiegand S."/>
            <person name="Jogler M."/>
            <person name="Boedeker C."/>
            <person name="Pinto D."/>
            <person name="Vollmers J."/>
            <person name="Rivas-Marin E."/>
            <person name="Kohn T."/>
            <person name="Peeters S.H."/>
            <person name="Heuer A."/>
            <person name="Rast P."/>
            <person name="Oberbeckmann S."/>
            <person name="Bunk B."/>
            <person name="Jeske O."/>
            <person name="Meyerdierks A."/>
            <person name="Storesund J.E."/>
            <person name="Kallscheuer N."/>
            <person name="Luecker S."/>
            <person name="Lage O.M."/>
            <person name="Pohl T."/>
            <person name="Merkel B.J."/>
            <person name="Hornburger P."/>
            <person name="Mueller R.-W."/>
            <person name="Bruemmer F."/>
            <person name="Labrenz M."/>
            <person name="Spormann A.M."/>
            <person name="Op den Camp H."/>
            <person name="Overmann J."/>
            <person name="Amann R."/>
            <person name="Jetten M.S.M."/>
            <person name="Mascher T."/>
            <person name="Medema M.H."/>
            <person name="Devos D.P."/>
            <person name="Kaster A.-K."/>
            <person name="Ovreas L."/>
            <person name="Rohde M."/>
            <person name="Galperin M.Y."/>
            <person name="Jogler C."/>
        </authorList>
    </citation>
    <scope>NUCLEOTIDE SEQUENCE [LARGE SCALE GENOMIC DNA]</scope>
    <source>
        <strain evidence="2 3">CA12</strain>
    </source>
</reference>
<organism evidence="2 3">
    <name type="scientific">Alienimonas californiensis</name>
    <dbReference type="NCBI Taxonomy" id="2527989"/>
    <lineage>
        <taxon>Bacteria</taxon>
        <taxon>Pseudomonadati</taxon>
        <taxon>Planctomycetota</taxon>
        <taxon>Planctomycetia</taxon>
        <taxon>Planctomycetales</taxon>
        <taxon>Planctomycetaceae</taxon>
        <taxon>Alienimonas</taxon>
    </lineage>
</organism>
<accession>A0A517P8K3</accession>
<feature type="region of interest" description="Disordered" evidence="1">
    <location>
        <begin position="1"/>
        <end position="62"/>
    </location>
</feature>
<evidence type="ECO:0000313" key="3">
    <source>
        <dbReference type="Proteomes" id="UP000318741"/>
    </source>
</evidence>
<gene>
    <name evidence="2" type="ORF">CA12_17900</name>
</gene>
<evidence type="ECO:0000256" key="1">
    <source>
        <dbReference type="SAM" id="MobiDB-lite"/>
    </source>
</evidence>
<dbReference type="AlphaFoldDB" id="A0A517P8K3"/>
<evidence type="ECO:0000313" key="2">
    <source>
        <dbReference type="EMBL" id="QDT15700.1"/>
    </source>
</evidence>
<evidence type="ECO:0008006" key="4">
    <source>
        <dbReference type="Google" id="ProtNLM"/>
    </source>
</evidence>
<name>A0A517P8K3_9PLAN</name>